<dbReference type="InterPro" id="IPR011629">
    <property type="entry name" value="CobW-like_C"/>
</dbReference>
<comment type="catalytic activity">
    <reaction evidence="6">
        <text>GTP + H2O = GDP + phosphate + H(+)</text>
        <dbReference type="Rhea" id="RHEA:19669"/>
        <dbReference type="ChEBI" id="CHEBI:15377"/>
        <dbReference type="ChEBI" id="CHEBI:15378"/>
        <dbReference type="ChEBI" id="CHEBI:37565"/>
        <dbReference type="ChEBI" id="CHEBI:43474"/>
        <dbReference type="ChEBI" id="CHEBI:58189"/>
    </reaction>
    <physiologicalReaction direction="left-to-right" evidence="6">
        <dbReference type="Rhea" id="RHEA:19670"/>
    </physiologicalReaction>
</comment>
<dbReference type="GO" id="GO:0000166">
    <property type="term" value="F:nucleotide binding"/>
    <property type="evidence" value="ECO:0007669"/>
    <property type="project" value="UniProtKB-KW"/>
</dbReference>
<dbReference type="GO" id="GO:0005737">
    <property type="term" value="C:cytoplasm"/>
    <property type="evidence" value="ECO:0007669"/>
    <property type="project" value="TreeGrafter"/>
</dbReference>
<dbReference type="SUPFAM" id="SSF52540">
    <property type="entry name" value="P-loop containing nucleoside triphosphate hydrolases"/>
    <property type="match status" value="1"/>
</dbReference>
<sequence>MADTRMPVTLLTGFLGAGKSTLLNKIIATPQTERIAVIVNEFGEVGLDHDLIETSGEEVLLMSSGCICCSIRDDLAQTISDLLERRKEGAFEFERIVIETTGLADPAPIQQTFLVDRILATTTRLDGIVTLVDAANGQDTLDAQFEAVSQAATADLLLLTKAELVSGEELASLHKRLEGLNPTADILRVDDAVRSPERLWGLSGLKQDTTPQNALAWMSRDATPVATFPQVTADPFSNLSGLARAQPTSTFSPHDERIATASIILDAPLEDAIFDRWLDTLVALKGRDLLRVKGIVFLKGIETPFVFHGVQHIFAPPVALRGWDKEDTKTRIVVIARDMTEAELNRSLDMLRAKRAIKQPPVFPGWKDVERQNWPE</sequence>
<evidence type="ECO:0000256" key="3">
    <source>
        <dbReference type="ARBA" id="ARBA00023186"/>
    </source>
</evidence>
<dbReference type="InterPro" id="IPR027417">
    <property type="entry name" value="P-loop_NTPase"/>
</dbReference>
<dbReference type="PANTHER" id="PTHR13748:SF62">
    <property type="entry name" value="COBW DOMAIN-CONTAINING PROTEIN"/>
    <property type="match status" value="1"/>
</dbReference>
<keyword evidence="2" id="KW-0378">Hydrolase</keyword>
<reference evidence="8 9" key="1">
    <citation type="submission" date="2019-10" db="EMBL/GenBank/DDBJ databases">
        <title>Epibacterium sp. nov., isolated from seawater.</title>
        <authorList>
            <person name="Zhang X."/>
            <person name="Li N."/>
        </authorList>
    </citation>
    <scope>NUCLEOTIDE SEQUENCE [LARGE SCALE GENOMIC DNA]</scope>
    <source>
        <strain evidence="8 9">SM1969</strain>
    </source>
</reference>
<protein>
    <submittedName>
        <fullName evidence="8">GTP-binding protein</fullName>
    </submittedName>
</protein>
<dbReference type="PANTHER" id="PTHR13748">
    <property type="entry name" value="COBW-RELATED"/>
    <property type="match status" value="1"/>
</dbReference>
<dbReference type="Pfam" id="PF07683">
    <property type="entry name" value="CobW_C"/>
    <property type="match status" value="1"/>
</dbReference>
<evidence type="ECO:0000256" key="1">
    <source>
        <dbReference type="ARBA" id="ARBA00022741"/>
    </source>
</evidence>
<dbReference type="Pfam" id="PF02492">
    <property type="entry name" value="cobW"/>
    <property type="match status" value="1"/>
</dbReference>
<dbReference type="Proteomes" id="UP000436694">
    <property type="component" value="Unassembled WGS sequence"/>
</dbReference>
<evidence type="ECO:0000313" key="8">
    <source>
        <dbReference type="EMBL" id="MQY42757.1"/>
    </source>
</evidence>
<evidence type="ECO:0000256" key="4">
    <source>
        <dbReference type="ARBA" id="ARBA00034320"/>
    </source>
</evidence>
<evidence type="ECO:0000256" key="6">
    <source>
        <dbReference type="ARBA" id="ARBA00049117"/>
    </source>
</evidence>
<dbReference type="InterPro" id="IPR051316">
    <property type="entry name" value="Zinc-reg_GTPase_activator"/>
</dbReference>
<dbReference type="InterPro" id="IPR003495">
    <property type="entry name" value="CobW/HypB/UreG_nucleotide-bd"/>
</dbReference>
<feature type="domain" description="CobW C-terminal" evidence="7">
    <location>
        <begin position="258"/>
        <end position="352"/>
    </location>
</feature>
<dbReference type="CDD" id="cd03112">
    <property type="entry name" value="CobW-like"/>
    <property type="match status" value="1"/>
</dbReference>
<evidence type="ECO:0000313" key="9">
    <source>
        <dbReference type="Proteomes" id="UP000436694"/>
    </source>
</evidence>
<accession>A0A844ASP5</accession>
<keyword evidence="1" id="KW-0547">Nucleotide-binding</keyword>
<dbReference type="EMBL" id="WIXK01000004">
    <property type="protein sequence ID" value="MQY42757.1"/>
    <property type="molecule type" value="Genomic_DNA"/>
</dbReference>
<evidence type="ECO:0000256" key="2">
    <source>
        <dbReference type="ARBA" id="ARBA00022801"/>
    </source>
</evidence>
<dbReference type="Gene3D" id="3.30.1220.10">
    <property type="entry name" value="CobW-like, C-terminal domain"/>
    <property type="match status" value="1"/>
</dbReference>
<dbReference type="AlphaFoldDB" id="A0A844ASP5"/>
<dbReference type="InterPro" id="IPR036627">
    <property type="entry name" value="CobW-likC_sf"/>
</dbReference>
<organism evidence="8 9">
    <name type="scientific">Tritonibacter aquimaris</name>
    <dbReference type="NCBI Taxonomy" id="2663379"/>
    <lineage>
        <taxon>Bacteria</taxon>
        <taxon>Pseudomonadati</taxon>
        <taxon>Pseudomonadota</taxon>
        <taxon>Alphaproteobacteria</taxon>
        <taxon>Rhodobacterales</taxon>
        <taxon>Paracoccaceae</taxon>
        <taxon>Tritonibacter</taxon>
    </lineage>
</organism>
<evidence type="ECO:0000256" key="5">
    <source>
        <dbReference type="ARBA" id="ARBA00045658"/>
    </source>
</evidence>
<proteinExistence type="inferred from homology"/>
<keyword evidence="3" id="KW-0143">Chaperone</keyword>
<comment type="function">
    <text evidence="5">Zinc chaperone that directly transfers zinc cofactor to target proteins, thereby activating them. Zinc is transferred from the CXCC motif in the GTPase domain to the zinc binding site in target proteins in a process requiring GTP hydrolysis.</text>
</comment>
<dbReference type="RefSeq" id="WP_153547259.1">
    <property type="nucleotide sequence ID" value="NZ_WIXK01000004.1"/>
</dbReference>
<evidence type="ECO:0000259" key="7">
    <source>
        <dbReference type="SMART" id="SM00833"/>
    </source>
</evidence>
<gene>
    <name evidence="8" type="ORF">GG681_08885</name>
</gene>
<dbReference type="SMART" id="SM00833">
    <property type="entry name" value="CobW_C"/>
    <property type="match status" value="1"/>
</dbReference>
<keyword evidence="9" id="KW-1185">Reference proteome</keyword>
<name>A0A844ASP5_9RHOB</name>
<dbReference type="SUPFAM" id="SSF90002">
    <property type="entry name" value="Hypothetical protein YjiA, C-terminal domain"/>
    <property type="match status" value="1"/>
</dbReference>
<dbReference type="Gene3D" id="3.40.50.300">
    <property type="entry name" value="P-loop containing nucleotide triphosphate hydrolases"/>
    <property type="match status" value="1"/>
</dbReference>
<comment type="caution">
    <text evidence="8">The sequence shown here is derived from an EMBL/GenBank/DDBJ whole genome shotgun (WGS) entry which is preliminary data.</text>
</comment>
<dbReference type="GO" id="GO:0016787">
    <property type="term" value="F:hydrolase activity"/>
    <property type="evidence" value="ECO:0007669"/>
    <property type="project" value="UniProtKB-KW"/>
</dbReference>
<comment type="similarity">
    <text evidence="4">Belongs to the SIMIBI class G3E GTPase family. ZNG1 subfamily.</text>
</comment>